<gene>
    <name evidence="1" type="ORF">HGM15179_018409</name>
</gene>
<evidence type="ECO:0000313" key="2">
    <source>
        <dbReference type="Proteomes" id="UP000796761"/>
    </source>
</evidence>
<organism evidence="1 2">
    <name type="scientific">Zosterops borbonicus</name>
    <dbReference type="NCBI Taxonomy" id="364589"/>
    <lineage>
        <taxon>Eukaryota</taxon>
        <taxon>Metazoa</taxon>
        <taxon>Chordata</taxon>
        <taxon>Craniata</taxon>
        <taxon>Vertebrata</taxon>
        <taxon>Euteleostomi</taxon>
        <taxon>Archelosauria</taxon>
        <taxon>Archosauria</taxon>
        <taxon>Dinosauria</taxon>
        <taxon>Saurischia</taxon>
        <taxon>Theropoda</taxon>
        <taxon>Coelurosauria</taxon>
        <taxon>Aves</taxon>
        <taxon>Neognathae</taxon>
        <taxon>Neoaves</taxon>
        <taxon>Telluraves</taxon>
        <taxon>Australaves</taxon>
        <taxon>Passeriformes</taxon>
        <taxon>Sylvioidea</taxon>
        <taxon>Zosteropidae</taxon>
        <taxon>Zosterops</taxon>
    </lineage>
</organism>
<sequence>MSARHCPAEYEPACAQVAKKAKGIFTCISNSVASRTRAVIVPPVLVGLHLEYCVQFWAPHSKKDIKPDNRQLPCPNANISQAAAEPAARNLVLMIRLQNISSTLTTSLCGGNMTTEVFEKGEKIIQILLEEDFAIKKSKVKGPPQEIQFLGVKWQDGWPQVPTKVINKITAMSP</sequence>
<dbReference type="EMBL" id="SWJQ01001262">
    <property type="protein sequence ID" value="TRZ08701.1"/>
    <property type="molecule type" value="Genomic_DNA"/>
</dbReference>
<protein>
    <submittedName>
        <fullName evidence="1">Uncharacterized protein</fullName>
    </submittedName>
</protein>
<keyword evidence="2" id="KW-1185">Reference proteome</keyword>
<dbReference type="AlphaFoldDB" id="A0A8K1LC68"/>
<dbReference type="OrthoDB" id="9950135at2759"/>
<accession>A0A8K1LC68</accession>
<reference evidence="1" key="1">
    <citation type="submission" date="2019-04" db="EMBL/GenBank/DDBJ databases">
        <title>Genome assembly of Zosterops borbonicus 15179.</title>
        <authorList>
            <person name="Leroy T."/>
            <person name="Anselmetti Y."/>
            <person name="Tilak M.-K."/>
            <person name="Nabholz B."/>
        </authorList>
    </citation>
    <scope>NUCLEOTIDE SEQUENCE</scope>
    <source>
        <strain evidence="1">HGM_15179</strain>
        <tissue evidence="1">Muscle</tissue>
    </source>
</reference>
<evidence type="ECO:0000313" key="1">
    <source>
        <dbReference type="EMBL" id="TRZ08701.1"/>
    </source>
</evidence>
<name>A0A8K1LC68_9PASS</name>
<comment type="caution">
    <text evidence="1">The sequence shown here is derived from an EMBL/GenBank/DDBJ whole genome shotgun (WGS) entry which is preliminary data.</text>
</comment>
<dbReference type="Proteomes" id="UP000796761">
    <property type="component" value="Unassembled WGS sequence"/>
</dbReference>
<proteinExistence type="predicted"/>